<protein>
    <recommendedName>
        <fullName evidence="3">Pilus assembly protein PilZ</fullName>
    </recommendedName>
</protein>
<evidence type="ECO:0008006" key="3">
    <source>
        <dbReference type="Google" id="ProtNLM"/>
    </source>
</evidence>
<evidence type="ECO:0000313" key="1">
    <source>
        <dbReference type="EMBL" id="KER38198.1"/>
    </source>
</evidence>
<sequence>MRHPAQFRTSTLKEPVMLVDLSSAGCRIETTGIHLAEGQRVVVRPQGFEGLCATVIWSDYGAAGLAFETPLYQPLVDHLCRLSNIAAEMTEIAA</sequence>
<proteinExistence type="predicted"/>
<organism evidence="1 2">
    <name type="scientific">Sphingobium indicum F2</name>
    <dbReference type="NCBI Taxonomy" id="1450518"/>
    <lineage>
        <taxon>Bacteria</taxon>
        <taxon>Pseudomonadati</taxon>
        <taxon>Pseudomonadota</taxon>
        <taxon>Alphaproteobacteria</taxon>
        <taxon>Sphingomonadales</taxon>
        <taxon>Sphingomonadaceae</taxon>
        <taxon>Sphingobium</taxon>
    </lineage>
</organism>
<gene>
    <name evidence="1" type="ORF">AL00_02395</name>
</gene>
<comment type="caution">
    <text evidence="1">The sequence shown here is derived from an EMBL/GenBank/DDBJ whole genome shotgun (WGS) entry which is preliminary data.</text>
</comment>
<dbReference type="Proteomes" id="UP000028135">
    <property type="component" value="Unassembled WGS sequence"/>
</dbReference>
<dbReference type="SUPFAM" id="SSF141371">
    <property type="entry name" value="PilZ domain-like"/>
    <property type="match status" value="1"/>
</dbReference>
<evidence type="ECO:0000313" key="2">
    <source>
        <dbReference type="Proteomes" id="UP000028135"/>
    </source>
</evidence>
<reference evidence="1 2" key="1">
    <citation type="submission" date="2014-05" db="EMBL/GenBank/DDBJ databases">
        <title>Genome Announcement of Sphingobium lucknowense F2.</title>
        <authorList>
            <person name="Lal R."/>
            <person name="Negi V."/>
            <person name="Lata P."/>
            <person name="Sangwan N."/>
            <person name="Gupta S.K."/>
            <person name="Rao D.L.N."/>
            <person name="Das S."/>
        </authorList>
    </citation>
    <scope>NUCLEOTIDE SEQUENCE [LARGE SCALE GENOMIC DNA]</scope>
    <source>
        <strain evidence="1 2">F2</strain>
    </source>
</reference>
<name>A0A8E1C4R4_9SPHN</name>
<accession>A0A8E1C4R4</accession>
<dbReference type="EMBL" id="JANF02000004">
    <property type="protein sequence ID" value="KER38198.1"/>
    <property type="molecule type" value="Genomic_DNA"/>
</dbReference>
<dbReference type="AlphaFoldDB" id="A0A8E1C4R4"/>